<feature type="chain" id="PRO_5001639070" evidence="10">
    <location>
        <begin position="27"/>
        <end position="421"/>
    </location>
</feature>
<feature type="signal peptide" evidence="10">
    <location>
        <begin position="1"/>
        <end position="26"/>
    </location>
</feature>
<proteinExistence type="inferred from homology"/>
<dbReference type="STRING" id="180498.A0A067JY58"/>
<dbReference type="GO" id="GO:0005975">
    <property type="term" value="P:carbohydrate metabolic process"/>
    <property type="evidence" value="ECO:0007669"/>
    <property type="project" value="InterPro"/>
</dbReference>
<organism evidence="11 12">
    <name type="scientific">Jatropha curcas</name>
    <name type="common">Barbados nut</name>
    <dbReference type="NCBI Taxonomy" id="180498"/>
    <lineage>
        <taxon>Eukaryota</taxon>
        <taxon>Viridiplantae</taxon>
        <taxon>Streptophyta</taxon>
        <taxon>Embryophyta</taxon>
        <taxon>Tracheophyta</taxon>
        <taxon>Spermatophyta</taxon>
        <taxon>Magnoliopsida</taxon>
        <taxon>eudicotyledons</taxon>
        <taxon>Gunneridae</taxon>
        <taxon>Pentapetalae</taxon>
        <taxon>rosids</taxon>
        <taxon>fabids</taxon>
        <taxon>Malpighiales</taxon>
        <taxon>Euphorbiaceae</taxon>
        <taxon>Crotonoideae</taxon>
        <taxon>Jatropheae</taxon>
        <taxon>Jatropha</taxon>
    </lineage>
</organism>
<name>A0A067JY58_JATCU</name>
<dbReference type="GO" id="GO:0071555">
    <property type="term" value="P:cell wall organization"/>
    <property type="evidence" value="ECO:0007669"/>
    <property type="project" value="UniProtKB-KW"/>
</dbReference>
<comment type="similarity">
    <text evidence="2 9">Belongs to the glycosyl hydrolase 28 family.</text>
</comment>
<keyword evidence="7" id="KW-0961">Cell wall biogenesis/degradation</keyword>
<evidence type="ECO:0000256" key="1">
    <source>
        <dbReference type="ARBA" id="ARBA00004191"/>
    </source>
</evidence>
<dbReference type="InterPro" id="IPR000743">
    <property type="entry name" value="Glyco_hydro_28"/>
</dbReference>
<keyword evidence="4" id="KW-0964">Secreted</keyword>
<evidence type="ECO:0000256" key="8">
    <source>
        <dbReference type="PROSITE-ProRule" id="PRU10052"/>
    </source>
</evidence>
<evidence type="ECO:0000313" key="11">
    <source>
        <dbReference type="EMBL" id="KDP24950.1"/>
    </source>
</evidence>
<gene>
    <name evidence="11" type="ORF">JCGZ_24417</name>
</gene>
<keyword evidence="10" id="KW-0732">Signal</keyword>
<dbReference type="AlphaFoldDB" id="A0A067JY58"/>
<dbReference type="Gene3D" id="2.160.20.10">
    <property type="entry name" value="Single-stranded right-handed beta-helix, Pectin lyase-like"/>
    <property type="match status" value="1"/>
</dbReference>
<dbReference type="SMART" id="SM00710">
    <property type="entry name" value="PbH1"/>
    <property type="match status" value="4"/>
</dbReference>
<evidence type="ECO:0000256" key="5">
    <source>
        <dbReference type="ARBA" id="ARBA00022801"/>
    </source>
</evidence>
<dbReference type="GO" id="GO:0004650">
    <property type="term" value="F:polygalacturonase activity"/>
    <property type="evidence" value="ECO:0007669"/>
    <property type="project" value="InterPro"/>
</dbReference>
<keyword evidence="3" id="KW-0134">Cell wall</keyword>
<accession>A0A067JY58</accession>
<dbReference type="FunFam" id="2.160.20.10:FF:000004">
    <property type="entry name" value="Pectin lyase-like superfamily protein"/>
    <property type="match status" value="1"/>
</dbReference>
<dbReference type="PROSITE" id="PS00502">
    <property type="entry name" value="POLYGALACTURONASE"/>
    <property type="match status" value="1"/>
</dbReference>
<evidence type="ECO:0000256" key="3">
    <source>
        <dbReference type="ARBA" id="ARBA00022512"/>
    </source>
</evidence>
<keyword evidence="12" id="KW-1185">Reference proteome</keyword>
<dbReference type="InterPro" id="IPR006626">
    <property type="entry name" value="PbH1"/>
</dbReference>
<dbReference type="InterPro" id="IPR011050">
    <property type="entry name" value="Pectin_lyase_fold/virulence"/>
</dbReference>
<protein>
    <submittedName>
        <fullName evidence="11">Uncharacterized protein</fullName>
    </submittedName>
</protein>
<feature type="active site" evidence="8">
    <location>
        <position position="266"/>
    </location>
</feature>
<reference evidence="11 12" key="1">
    <citation type="journal article" date="2014" name="PLoS ONE">
        <title>Global Analysis of Gene Expression Profiles in Physic Nut (Jatropha curcas L.) Seedlings Exposed to Salt Stress.</title>
        <authorList>
            <person name="Zhang L."/>
            <person name="Zhang C."/>
            <person name="Wu P."/>
            <person name="Chen Y."/>
            <person name="Li M."/>
            <person name="Jiang H."/>
            <person name="Wu G."/>
        </authorList>
    </citation>
    <scope>NUCLEOTIDE SEQUENCE [LARGE SCALE GENOMIC DNA]</scope>
    <source>
        <strain evidence="12">cv. GZQX0401</strain>
        <tissue evidence="11">Young leaves</tissue>
    </source>
</reference>
<keyword evidence="5 9" id="KW-0378">Hydrolase</keyword>
<dbReference type="PANTHER" id="PTHR31375">
    <property type="match status" value="1"/>
</dbReference>
<evidence type="ECO:0000256" key="6">
    <source>
        <dbReference type="ARBA" id="ARBA00023295"/>
    </source>
</evidence>
<dbReference type="Pfam" id="PF00295">
    <property type="entry name" value="Glyco_hydro_28"/>
    <property type="match status" value="1"/>
</dbReference>
<sequence length="421" mass="44279">MASTGSFKVKAIAVLVLALFSCLANGALSHTAVGLRNRRALGGTSGAAVTVFDVTEHGAKADDKTNNAMPLIQTWKAACESTAPAKVVIPDGTFLTGPTVFQGPCAGPVIFEVQGYVKASTDLSEYTSPEWMAFESIDGLTLTGKGTFDGQGPAVWEYNDCKSNKDCQKLPASLRFHKVNNSEVSGITSLNSMFFHYHVVKCQNVAFHHLTITAPDDSPNTDGIHISGSSCISVTDSMIGTGDDCVSIGDGTTNLTVSKVTCGPGHGISVGSLGKYPDEDDVSGILVINCTFSNTTNGARIKTYSDSDPSNACGIVYEDIIMDHVKNPIIIDQKYGIKDKEAQPSNSKVKVSDVHFRNIKGTSVSAVAVDLQCSSSFPCEGVELSDIDLTYIGDKPSTESASCSNAKVTCGGKQNPAITCT</sequence>
<keyword evidence="6 9" id="KW-0326">Glycosidase</keyword>
<evidence type="ECO:0000256" key="10">
    <source>
        <dbReference type="SAM" id="SignalP"/>
    </source>
</evidence>
<dbReference type="EMBL" id="KK915012">
    <property type="protein sequence ID" value="KDP24950.1"/>
    <property type="molecule type" value="Genomic_DNA"/>
</dbReference>
<dbReference type="Proteomes" id="UP000027138">
    <property type="component" value="Unassembled WGS sequence"/>
</dbReference>
<evidence type="ECO:0000256" key="7">
    <source>
        <dbReference type="ARBA" id="ARBA00023316"/>
    </source>
</evidence>
<evidence type="ECO:0000313" key="12">
    <source>
        <dbReference type="Proteomes" id="UP000027138"/>
    </source>
</evidence>
<comment type="subcellular location">
    <subcellularLocation>
        <location evidence="1">Secreted</location>
        <location evidence="1">Cell wall</location>
    </subcellularLocation>
</comment>
<dbReference type="InterPro" id="IPR012334">
    <property type="entry name" value="Pectin_lyas_fold"/>
</dbReference>
<evidence type="ECO:0000256" key="9">
    <source>
        <dbReference type="RuleBase" id="RU361169"/>
    </source>
</evidence>
<dbReference type="SUPFAM" id="SSF51126">
    <property type="entry name" value="Pectin lyase-like"/>
    <property type="match status" value="1"/>
</dbReference>
<dbReference type="OrthoDB" id="187139at2759"/>
<evidence type="ECO:0000256" key="4">
    <source>
        <dbReference type="ARBA" id="ARBA00022525"/>
    </source>
</evidence>
<evidence type="ECO:0000256" key="2">
    <source>
        <dbReference type="ARBA" id="ARBA00008834"/>
    </source>
</evidence>